<keyword evidence="3" id="KW-0808">Transferase</keyword>
<keyword evidence="1" id="KW-1133">Transmembrane helix</keyword>
<gene>
    <name evidence="3" type="ORF">HGH92_01720</name>
</gene>
<evidence type="ECO:0000313" key="3">
    <source>
        <dbReference type="EMBL" id="NLR63013.1"/>
    </source>
</evidence>
<dbReference type="AlphaFoldDB" id="A0A847RIU1"/>
<evidence type="ECO:0000259" key="2">
    <source>
        <dbReference type="Pfam" id="PF06580"/>
    </source>
</evidence>
<feature type="transmembrane region" description="Helical" evidence="1">
    <location>
        <begin position="51"/>
        <end position="68"/>
    </location>
</feature>
<keyword evidence="4" id="KW-1185">Reference proteome</keyword>
<dbReference type="RefSeq" id="WP_168869035.1">
    <property type="nucleotide sequence ID" value="NZ_JABAIA010000001.1"/>
</dbReference>
<keyword evidence="1" id="KW-0812">Transmembrane</keyword>
<accession>A0A847RIU1</accession>
<dbReference type="EMBL" id="JABAIA010000001">
    <property type="protein sequence ID" value="NLR63013.1"/>
    <property type="molecule type" value="Genomic_DNA"/>
</dbReference>
<feature type="transmembrane region" description="Helical" evidence="1">
    <location>
        <begin position="80"/>
        <end position="106"/>
    </location>
</feature>
<dbReference type="InterPro" id="IPR010559">
    <property type="entry name" value="Sig_transdc_His_kin_internal"/>
</dbReference>
<feature type="domain" description="Signal transduction histidine kinase internal region" evidence="2">
    <location>
        <begin position="174"/>
        <end position="250"/>
    </location>
</feature>
<keyword evidence="3" id="KW-0418">Kinase</keyword>
<dbReference type="PANTHER" id="PTHR34220">
    <property type="entry name" value="SENSOR HISTIDINE KINASE YPDA"/>
    <property type="match status" value="1"/>
</dbReference>
<keyword evidence="1" id="KW-0472">Membrane</keyword>
<dbReference type="GO" id="GO:0016020">
    <property type="term" value="C:membrane"/>
    <property type="evidence" value="ECO:0007669"/>
    <property type="project" value="InterPro"/>
</dbReference>
<comment type="caution">
    <text evidence="3">The sequence shown here is derived from an EMBL/GenBank/DDBJ whole genome shotgun (WGS) entry which is preliminary data.</text>
</comment>
<evidence type="ECO:0000313" key="4">
    <source>
        <dbReference type="Proteomes" id="UP000570474"/>
    </source>
</evidence>
<dbReference type="PANTHER" id="PTHR34220:SF7">
    <property type="entry name" value="SENSOR HISTIDINE KINASE YPDA"/>
    <property type="match status" value="1"/>
</dbReference>
<dbReference type="GO" id="GO:0000155">
    <property type="term" value="F:phosphorelay sensor kinase activity"/>
    <property type="evidence" value="ECO:0007669"/>
    <property type="project" value="InterPro"/>
</dbReference>
<reference evidence="3 4" key="1">
    <citation type="submission" date="2020-04" db="EMBL/GenBank/DDBJ databases">
        <authorList>
            <person name="Yin C."/>
        </authorList>
    </citation>
    <scope>NUCLEOTIDE SEQUENCE [LARGE SCALE GENOMIC DNA]</scope>
    <source>
        <strain evidence="3 4">Ae27</strain>
    </source>
</reference>
<evidence type="ECO:0000256" key="1">
    <source>
        <dbReference type="SAM" id="Phobius"/>
    </source>
</evidence>
<name>A0A847RIU1_9BACT</name>
<protein>
    <submittedName>
        <fullName evidence="3">Histidine kinase</fullName>
    </submittedName>
</protein>
<sequence length="363" mass="42319">MQTHSGLKTGGLPLIYEITIWVLYVGTYKYAYYVDRVEIAHNVSMFPYPQVAIYALAMSLYWLLYYRAAVPWILRHKKHWLLLIAILLFVLVLSIPNNYFVTWIFMQLNGQEELHRFYASEFAVYARRMAYGRGWSMNILAPDLIAFSSVAFLRYAIESEQRNWQMERQNYQLKIDALRAKINPHFLFNTLNSVYGMTLLGKKDAPDFILRMSDAMRYILYESSAERVLLEKEVAFIESYFAIENQRLGNVRIRFASQGIDSSTMIAPLILLPFIENAIKHGAQHFRENAQIDSKITLQENRLYFEIANDVHDNPDILKGPKGVGMENVRARLELCYPGKYILKIDEGNKQYKVYLSIDLNLS</sequence>
<dbReference type="Proteomes" id="UP000570474">
    <property type="component" value="Unassembled WGS sequence"/>
</dbReference>
<dbReference type="Gene3D" id="3.30.565.10">
    <property type="entry name" value="Histidine kinase-like ATPase, C-terminal domain"/>
    <property type="match status" value="1"/>
</dbReference>
<dbReference type="Pfam" id="PF06580">
    <property type="entry name" value="His_kinase"/>
    <property type="match status" value="1"/>
</dbReference>
<dbReference type="InterPro" id="IPR036890">
    <property type="entry name" value="HATPase_C_sf"/>
</dbReference>
<proteinExistence type="predicted"/>
<feature type="transmembrane region" description="Helical" evidence="1">
    <location>
        <begin position="12"/>
        <end position="31"/>
    </location>
</feature>
<organism evidence="3 4">
    <name type="scientific">Chitinophaga varians</name>
    <dbReference type="NCBI Taxonomy" id="2202339"/>
    <lineage>
        <taxon>Bacteria</taxon>
        <taxon>Pseudomonadati</taxon>
        <taxon>Bacteroidota</taxon>
        <taxon>Chitinophagia</taxon>
        <taxon>Chitinophagales</taxon>
        <taxon>Chitinophagaceae</taxon>
        <taxon>Chitinophaga</taxon>
    </lineage>
</organism>
<dbReference type="InterPro" id="IPR050640">
    <property type="entry name" value="Bact_2-comp_sensor_kinase"/>
</dbReference>